<evidence type="ECO:0000313" key="3">
    <source>
        <dbReference type="Proteomes" id="UP000826195"/>
    </source>
</evidence>
<organism evidence="2 3">
    <name type="scientific">Cotesia glomerata</name>
    <name type="common">Lepidopteran parasitic wasp</name>
    <name type="synonym">Apanteles glomeratus</name>
    <dbReference type="NCBI Taxonomy" id="32391"/>
    <lineage>
        <taxon>Eukaryota</taxon>
        <taxon>Metazoa</taxon>
        <taxon>Ecdysozoa</taxon>
        <taxon>Arthropoda</taxon>
        <taxon>Hexapoda</taxon>
        <taxon>Insecta</taxon>
        <taxon>Pterygota</taxon>
        <taxon>Neoptera</taxon>
        <taxon>Endopterygota</taxon>
        <taxon>Hymenoptera</taxon>
        <taxon>Apocrita</taxon>
        <taxon>Ichneumonoidea</taxon>
        <taxon>Braconidae</taxon>
        <taxon>Microgastrinae</taxon>
        <taxon>Cotesia</taxon>
    </lineage>
</organism>
<evidence type="ECO:0000256" key="1">
    <source>
        <dbReference type="SAM" id="MobiDB-lite"/>
    </source>
</evidence>
<feature type="compositionally biased region" description="Gly residues" evidence="1">
    <location>
        <begin position="213"/>
        <end position="245"/>
    </location>
</feature>
<dbReference type="PROSITE" id="PS51257">
    <property type="entry name" value="PROKAR_LIPOPROTEIN"/>
    <property type="match status" value="1"/>
</dbReference>
<feature type="compositionally biased region" description="Polar residues" evidence="1">
    <location>
        <begin position="9"/>
        <end position="33"/>
    </location>
</feature>
<accession>A0AAV7IM97</accession>
<comment type="caution">
    <text evidence="2">The sequence shown here is derived from an EMBL/GenBank/DDBJ whole genome shotgun (WGS) entry which is preliminary data.</text>
</comment>
<gene>
    <name evidence="2" type="ORF">KQX54_000492</name>
</gene>
<reference evidence="2 3" key="1">
    <citation type="journal article" date="2021" name="J. Hered.">
        <title>A chromosome-level genome assembly of the parasitoid wasp, Cotesia glomerata (Hymenoptera: Braconidae).</title>
        <authorList>
            <person name="Pinto B.J."/>
            <person name="Weis J.J."/>
            <person name="Gamble T."/>
            <person name="Ode P.J."/>
            <person name="Paul R."/>
            <person name="Zaspel J.M."/>
        </authorList>
    </citation>
    <scope>NUCLEOTIDE SEQUENCE [LARGE SCALE GENOMIC DNA]</scope>
    <source>
        <strain evidence="2">CgM1</strain>
    </source>
</reference>
<sequence length="453" mass="47280">MEKLKQEATNESSRAVVSGTNGMGQAQSMTAGGSCSEDRPGLQKFPPVPAAGYTGLPGVRWEQDFDCSRNFAGNKWSRCWLLSGYFNCSGNDRNFPANWRCIAGERTQELVCREPGREFQELLSGGVVPPGGQITWSDIQEPFQVANDQGWDNLVVNQPRTYPGGVIPGVGQPGTYPGSIVPGIRQPGSYPGSKFQGLVNQELYPGVGQPGTYPGGSAPGSGQPGTYPGGISGVGQLGTYPGGSVPGTSQPGTYPGGMPGSRGQPGTYPGGSVPGTCPEVLLRNLSWSRDNHELVQVVVFQGTYPGGSVPGTSQSGTYPGVSVPGTSQPGTYPGGIQGIGDSLESTQVVAFPELVNQEPGPGGTPGVGTNQELWSRWCMPGSGTAPELTQVVCSAYLFRWNSGGWTTVNISWKLYQDLVPELYLELDKSGTYPGGSTIIPGPQGGVTLAQVAP</sequence>
<evidence type="ECO:0000313" key="2">
    <source>
        <dbReference type="EMBL" id="KAH0553220.1"/>
    </source>
</evidence>
<keyword evidence="3" id="KW-1185">Reference proteome</keyword>
<protein>
    <submittedName>
        <fullName evidence="2">Uncharacterized protein</fullName>
    </submittedName>
</protein>
<proteinExistence type="predicted"/>
<dbReference type="Proteomes" id="UP000826195">
    <property type="component" value="Unassembled WGS sequence"/>
</dbReference>
<feature type="region of interest" description="Disordered" evidence="1">
    <location>
        <begin position="205"/>
        <end position="273"/>
    </location>
</feature>
<dbReference type="AlphaFoldDB" id="A0AAV7IM97"/>
<dbReference type="EMBL" id="JAHXZJ010001149">
    <property type="protein sequence ID" value="KAH0553220.1"/>
    <property type="molecule type" value="Genomic_DNA"/>
</dbReference>
<feature type="region of interest" description="Disordered" evidence="1">
    <location>
        <begin position="1"/>
        <end position="41"/>
    </location>
</feature>
<name>A0AAV7IM97_COTGL</name>